<keyword evidence="7 9" id="KW-0173">Coenzyme A biosynthesis</keyword>
<evidence type="ECO:0000256" key="6">
    <source>
        <dbReference type="ARBA" id="ARBA00022842"/>
    </source>
</evidence>
<feature type="binding site" evidence="9">
    <location>
        <position position="41"/>
    </location>
    <ligand>
        <name>substrate</name>
    </ligand>
</feature>
<keyword evidence="1 9" id="KW-0963">Cytoplasm</keyword>
<dbReference type="PATRIC" id="fig|1297742.4.peg.3595"/>
<keyword evidence="6 9" id="KW-0460">Magnesium</keyword>
<feature type="binding site" evidence="9">
    <location>
        <position position="17"/>
    </location>
    <ligand>
        <name>ATP</name>
        <dbReference type="ChEBI" id="CHEBI:30616"/>
    </ligand>
</feature>
<evidence type="ECO:0000256" key="9">
    <source>
        <dbReference type="HAMAP-Rule" id="MF_00151"/>
    </source>
</evidence>
<comment type="catalytic activity">
    <reaction evidence="8 9">
        <text>(R)-4'-phosphopantetheine + ATP + H(+) = 3'-dephospho-CoA + diphosphate</text>
        <dbReference type="Rhea" id="RHEA:19801"/>
        <dbReference type="ChEBI" id="CHEBI:15378"/>
        <dbReference type="ChEBI" id="CHEBI:30616"/>
        <dbReference type="ChEBI" id="CHEBI:33019"/>
        <dbReference type="ChEBI" id="CHEBI:57328"/>
        <dbReference type="ChEBI" id="CHEBI:61723"/>
        <dbReference type="EC" id="2.7.7.3"/>
    </reaction>
</comment>
<dbReference type="InterPro" id="IPR001980">
    <property type="entry name" value="PPAT"/>
</dbReference>
<dbReference type="GO" id="GO:0005737">
    <property type="term" value="C:cytoplasm"/>
    <property type="evidence" value="ECO:0007669"/>
    <property type="project" value="UniProtKB-SubCell"/>
</dbReference>
<dbReference type="Pfam" id="PF01467">
    <property type="entry name" value="CTP_transf_like"/>
    <property type="match status" value="1"/>
</dbReference>
<keyword evidence="2 9" id="KW-0808">Transferase</keyword>
<comment type="subcellular location">
    <subcellularLocation>
        <location evidence="9">Cytoplasm</location>
    </subcellularLocation>
</comment>
<protein>
    <recommendedName>
        <fullName evidence="9">Phosphopantetheine adenylyltransferase</fullName>
        <ecNumber evidence="9">2.7.7.3</ecNumber>
    </recommendedName>
    <alternativeName>
        <fullName evidence="9">Dephospho-CoA pyrophosphorylase</fullName>
    </alternativeName>
    <alternativeName>
        <fullName evidence="9">Pantetheine-phosphate adenylyltransferase</fullName>
        <shortName evidence="9">PPAT</shortName>
    </alternativeName>
</protein>
<evidence type="ECO:0000256" key="4">
    <source>
        <dbReference type="ARBA" id="ARBA00022741"/>
    </source>
</evidence>
<comment type="cofactor">
    <cofactor evidence="9">
        <name>Mg(2+)</name>
        <dbReference type="ChEBI" id="CHEBI:18420"/>
    </cofactor>
</comment>
<dbReference type="GO" id="GO:0005524">
    <property type="term" value="F:ATP binding"/>
    <property type="evidence" value="ECO:0007669"/>
    <property type="project" value="UniProtKB-KW"/>
</dbReference>
<dbReference type="Gene3D" id="3.40.50.620">
    <property type="entry name" value="HUPs"/>
    <property type="match status" value="1"/>
</dbReference>
<proteinExistence type="inferred from homology"/>
<accession>A0A0H4WV13</accession>
<dbReference type="PRINTS" id="PR01020">
    <property type="entry name" value="LPSBIOSNTHSS"/>
</dbReference>
<dbReference type="UniPathway" id="UPA00241">
    <property type="reaction ID" value="UER00355"/>
</dbReference>
<evidence type="ECO:0000259" key="10">
    <source>
        <dbReference type="Pfam" id="PF01467"/>
    </source>
</evidence>
<dbReference type="CDD" id="cd02163">
    <property type="entry name" value="PPAT"/>
    <property type="match status" value="1"/>
</dbReference>
<evidence type="ECO:0000256" key="8">
    <source>
        <dbReference type="ARBA" id="ARBA00029346"/>
    </source>
</evidence>
<dbReference type="NCBIfam" id="TIGR01510">
    <property type="entry name" value="coaD_prev_kdtB"/>
    <property type="match status" value="1"/>
</dbReference>
<reference evidence="11 12" key="1">
    <citation type="journal article" date="2016" name="PLoS ONE">
        <title>Complete Genome Sequence and Comparative Genomics of a Novel Myxobacterium Myxococcus hansupus.</title>
        <authorList>
            <person name="Sharma G."/>
            <person name="Narwani T."/>
            <person name="Subramanian S."/>
        </authorList>
    </citation>
    <scope>NUCLEOTIDE SEQUENCE [LARGE SCALE GENOMIC DNA]</scope>
    <source>
        <strain evidence="12">mixupus</strain>
    </source>
</reference>
<organism evidence="11 12">
    <name type="scientific">Pseudomyxococcus hansupus</name>
    <dbReference type="NCBI Taxonomy" id="1297742"/>
    <lineage>
        <taxon>Bacteria</taxon>
        <taxon>Pseudomonadati</taxon>
        <taxon>Myxococcota</taxon>
        <taxon>Myxococcia</taxon>
        <taxon>Myxococcales</taxon>
        <taxon>Cystobacterineae</taxon>
        <taxon>Myxococcaceae</taxon>
        <taxon>Pseudomyxococcus</taxon>
    </lineage>
</organism>
<dbReference type="NCBIfam" id="TIGR00125">
    <property type="entry name" value="cyt_tran_rel"/>
    <property type="match status" value="1"/>
</dbReference>
<dbReference type="HAMAP" id="MF_00151">
    <property type="entry name" value="PPAT_bact"/>
    <property type="match status" value="1"/>
</dbReference>
<evidence type="ECO:0000256" key="7">
    <source>
        <dbReference type="ARBA" id="ARBA00022993"/>
    </source>
</evidence>
<dbReference type="GO" id="GO:0004595">
    <property type="term" value="F:pantetheine-phosphate adenylyltransferase activity"/>
    <property type="evidence" value="ECO:0007669"/>
    <property type="project" value="UniProtKB-UniRule"/>
</dbReference>
<dbReference type="STRING" id="1297742.A176_003561"/>
<gene>
    <name evidence="9" type="primary">coaD</name>
    <name evidence="11" type="ORF">A176_003561</name>
</gene>
<feature type="binding site" evidence="9">
    <location>
        <position position="97"/>
    </location>
    <ligand>
        <name>ATP</name>
        <dbReference type="ChEBI" id="CHEBI:30616"/>
    </ligand>
</feature>
<dbReference type="InterPro" id="IPR004821">
    <property type="entry name" value="Cyt_trans-like"/>
</dbReference>
<keyword evidence="4 9" id="KW-0547">Nucleotide-binding</keyword>
<keyword evidence="5 9" id="KW-0067">ATP-binding</keyword>
<feature type="binding site" evidence="9">
    <location>
        <position position="9"/>
    </location>
    <ligand>
        <name>substrate</name>
    </ligand>
</feature>
<dbReference type="Proteomes" id="UP000009026">
    <property type="component" value="Chromosome"/>
</dbReference>
<dbReference type="SUPFAM" id="SSF52374">
    <property type="entry name" value="Nucleotidylyl transferase"/>
    <property type="match status" value="1"/>
</dbReference>
<evidence type="ECO:0000313" key="12">
    <source>
        <dbReference type="Proteomes" id="UP000009026"/>
    </source>
</evidence>
<comment type="subunit">
    <text evidence="9">Homohexamer.</text>
</comment>
<comment type="function">
    <text evidence="9">Reversibly transfers an adenylyl group from ATP to 4'-phosphopantetheine, yielding dephospho-CoA (dPCoA) and pyrophosphate.</text>
</comment>
<feature type="binding site" evidence="9">
    <location>
        <position position="86"/>
    </location>
    <ligand>
        <name>substrate</name>
    </ligand>
</feature>
<dbReference type="PANTHER" id="PTHR21342">
    <property type="entry name" value="PHOSPHOPANTETHEINE ADENYLYLTRANSFERASE"/>
    <property type="match status" value="1"/>
</dbReference>
<feature type="binding site" evidence="9">
    <location>
        <begin position="87"/>
        <end position="89"/>
    </location>
    <ligand>
        <name>ATP</name>
        <dbReference type="ChEBI" id="CHEBI:30616"/>
    </ligand>
</feature>
<feature type="domain" description="Cytidyltransferase-like" evidence="10">
    <location>
        <begin position="5"/>
        <end position="132"/>
    </location>
</feature>
<sequence length="160" mass="17987">MPVAIYPGSFDPLTNGHLSLIQRSLKMFDRLIVAIAVNPKKTPLFSEDERRALIREAVQDERVEVDAFHGLLVDYVRRRNAGVIVRGLRAVSDFEYEFQLANMNRKLAPDVETVFMMTGEDYFYISSNLVREVASFGGDVTGLVPPNVHQGLKAKFAGKK</sequence>
<dbReference type="InterPro" id="IPR014729">
    <property type="entry name" value="Rossmann-like_a/b/a_fold"/>
</dbReference>
<dbReference type="AlphaFoldDB" id="A0A0H4WV13"/>
<feature type="binding site" evidence="9">
    <location>
        <begin position="122"/>
        <end position="128"/>
    </location>
    <ligand>
        <name>ATP</name>
        <dbReference type="ChEBI" id="CHEBI:30616"/>
    </ligand>
</feature>
<evidence type="ECO:0000256" key="5">
    <source>
        <dbReference type="ARBA" id="ARBA00022840"/>
    </source>
</evidence>
<name>A0A0H4WV13_9BACT</name>
<evidence type="ECO:0000313" key="11">
    <source>
        <dbReference type="EMBL" id="AKQ66649.1"/>
    </source>
</evidence>
<dbReference type="PANTHER" id="PTHR21342:SF1">
    <property type="entry name" value="PHOSPHOPANTETHEINE ADENYLYLTRANSFERASE"/>
    <property type="match status" value="1"/>
</dbReference>
<feature type="site" description="Transition state stabilizer" evidence="9">
    <location>
        <position position="17"/>
    </location>
</feature>
<keyword evidence="3 9" id="KW-0548">Nucleotidyltransferase</keyword>
<evidence type="ECO:0000256" key="3">
    <source>
        <dbReference type="ARBA" id="ARBA00022695"/>
    </source>
</evidence>
<feature type="binding site" evidence="9">
    <location>
        <begin position="9"/>
        <end position="10"/>
    </location>
    <ligand>
        <name>ATP</name>
        <dbReference type="ChEBI" id="CHEBI:30616"/>
    </ligand>
</feature>
<dbReference type="EC" id="2.7.7.3" evidence="9"/>
<dbReference type="EMBL" id="CP012109">
    <property type="protein sequence ID" value="AKQ66649.1"/>
    <property type="molecule type" value="Genomic_DNA"/>
</dbReference>
<evidence type="ECO:0000256" key="2">
    <source>
        <dbReference type="ARBA" id="ARBA00022679"/>
    </source>
</evidence>
<dbReference type="eggNOG" id="COG0669">
    <property type="taxonomic scope" value="Bacteria"/>
</dbReference>
<evidence type="ECO:0000256" key="1">
    <source>
        <dbReference type="ARBA" id="ARBA00022490"/>
    </source>
</evidence>
<feature type="binding site" evidence="9">
    <location>
        <position position="72"/>
    </location>
    <ligand>
        <name>substrate</name>
    </ligand>
</feature>
<dbReference type="OrthoDB" id="9806661at2"/>
<dbReference type="KEGG" id="mym:A176_003561"/>
<keyword evidence="12" id="KW-1185">Reference proteome</keyword>
<dbReference type="RefSeq" id="WP_002633515.1">
    <property type="nucleotide sequence ID" value="NZ_CP012109.1"/>
</dbReference>
<dbReference type="GO" id="GO:0015937">
    <property type="term" value="P:coenzyme A biosynthetic process"/>
    <property type="evidence" value="ECO:0007669"/>
    <property type="project" value="UniProtKB-UniRule"/>
</dbReference>
<comment type="pathway">
    <text evidence="9">Cofactor biosynthesis; coenzyme A biosynthesis; CoA from (R)-pantothenate: step 4/5.</text>
</comment>
<comment type="similarity">
    <text evidence="9">Belongs to the bacterial CoaD family.</text>
</comment>